<name>A0A834KI12_VESVU</name>
<keyword evidence="2" id="KW-1185">Reference proteome</keyword>
<comment type="caution">
    <text evidence="1">The sequence shown here is derived from an EMBL/GenBank/DDBJ whole genome shotgun (WGS) entry which is preliminary data.</text>
</comment>
<proteinExistence type="predicted"/>
<dbReference type="Proteomes" id="UP000614350">
    <property type="component" value="Unassembled WGS sequence"/>
</dbReference>
<organism evidence="1 2">
    <name type="scientific">Vespula vulgaris</name>
    <name type="common">Yellow jacket</name>
    <name type="synonym">Wasp</name>
    <dbReference type="NCBI Taxonomy" id="7454"/>
    <lineage>
        <taxon>Eukaryota</taxon>
        <taxon>Metazoa</taxon>
        <taxon>Ecdysozoa</taxon>
        <taxon>Arthropoda</taxon>
        <taxon>Hexapoda</taxon>
        <taxon>Insecta</taxon>
        <taxon>Pterygota</taxon>
        <taxon>Neoptera</taxon>
        <taxon>Endopterygota</taxon>
        <taxon>Hymenoptera</taxon>
        <taxon>Apocrita</taxon>
        <taxon>Aculeata</taxon>
        <taxon>Vespoidea</taxon>
        <taxon>Vespidae</taxon>
        <taxon>Vespinae</taxon>
        <taxon>Vespula</taxon>
    </lineage>
</organism>
<sequence length="69" mass="7504">MRSSDKRNILYVASVKITLNMDPALSNGVGKGTGTDVRLSGKSMVFKRSHEPYAIIGGVDSKQHNLRLS</sequence>
<accession>A0A834KI12</accession>
<dbReference type="AlphaFoldDB" id="A0A834KI12"/>
<protein>
    <submittedName>
        <fullName evidence="1">Uncharacterized protein</fullName>
    </submittedName>
</protein>
<dbReference type="EMBL" id="JACSEA010000003">
    <property type="protein sequence ID" value="KAF7405164.1"/>
    <property type="molecule type" value="Genomic_DNA"/>
</dbReference>
<evidence type="ECO:0000313" key="1">
    <source>
        <dbReference type="EMBL" id="KAF7405164.1"/>
    </source>
</evidence>
<reference evidence="1" key="1">
    <citation type="journal article" date="2020" name="G3 (Bethesda)">
        <title>High-Quality Assemblies for Three Invasive Social Wasps from the &lt;i&gt;Vespula&lt;/i&gt; Genus.</title>
        <authorList>
            <person name="Harrop T.W.R."/>
            <person name="Guhlin J."/>
            <person name="McLaughlin G.M."/>
            <person name="Permina E."/>
            <person name="Stockwell P."/>
            <person name="Gilligan J."/>
            <person name="Le Lec M.F."/>
            <person name="Gruber M.A.M."/>
            <person name="Quinn O."/>
            <person name="Lovegrove M."/>
            <person name="Duncan E.J."/>
            <person name="Remnant E.J."/>
            <person name="Van Eeckhoven J."/>
            <person name="Graham B."/>
            <person name="Knapp R.A."/>
            <person name="Langford K.W."/>
            <person name="Kronenberg Z."/>
            <person name="Press M.O."/>
            <person name="Eacker S.M."/>
            <person name="Wilson-Rankin E.E."/>
            <person name="Purcell J."/>
            <person name="Lester P.J."/>
            <person name="Dearden P.K."/>
        </authorList>
    </citation>
    <scope>NUCLEOTIDE SEQUENCE</scope>
    <source>
        <strain evidence="1">Marl-1</strain>
    </source>
</reference>
<evidence type="ECO:0000313" key="2">
    <source>
        <dbReference type="Proteomes" id="UP000614350"/>
    </source>
</evidence>
<gene>
    <name evidence="1" type="ORF">HZH66_004070</name>
</gene>